<proteinExistence type="predicted"/>
<protein>
    <submittedName>
        <fullName evidence="2">Uncharacterized protein</fullName>
    </submittedName>
</protein>
<dbReference type="Proteomes" id="UP000342300">
    <property type="component" value="Unassembled WGS sequence"/>
</dbReference>
<feature type="chain" id="PRO_5025548287" evidence="1">
    <location>
        <begin position="22"/>
        <end position="86"/>
    </location>
</feature>
<evidence type="ECO:0000313" key="2">
    <source>
        <dbReference type="EMBL" id="MQM30821.1"/>
    </source>
</evidence>
<evidence type="ECO:0000256" key="1">
    <source>
        <dbReference type="SAM" id="SignalP"/>
    </source>
</evidence>
<comment type="caution">
    <text evidence="2">The sequence shown here is derived from an EMBL/GenBank/DDBJ whole genome shotgun (WGS) entry which is preliminary data.</text>
</comment>
<name>A0A6A7RTH8_9PROT</name>
<organism evidence="2 3">
    <name type="scientific">Candidatus Accumulibacter phosphatis</name>
    <dbReference type="NCBI Taxonomy" id="327160"/>
    <lineage>
        <taxon>Bacteria</taxon>
        <taxon>Pseudomonadati</taxon>
        <taxon>Pseudomonadota</taxon>
        <taxon>Betaproteobacteria</taxon>
        <taxon>Candidatus Accumulibacter</taxon>
    </lineage>
</organism>
<evidence type="ECO:0000313" key="3">
    <source>
        <dbReference type="Proteomes" id="UP000342300"/>
    </source>
</evidence>
<dbReference type="EMBL" id="PDHS01000219">
    <property type="protein sequence ID" value="MQM30821.1"/>
    <property type="molecule type" value="Genomic_DNA"/>
</dbReference>
<gene>
    <name evidence="2" type="ORF">CRU78_09945</name>
</gene>
<reference evidence="2 3" key="1">
    <citation type="submission" date="2017-09" db="EMBL/GenBank/DDBJ databases">
        <title>Metagenomic Analysis Reveals Denitrifying Candidatus Accumulibacter and Flanking Population as a Source of N2O.</title>
        <authorList>
            <person name="Gao H."/>
            <person name="Mao Y."/>
            <person name="Zhao X."/>
            <person name="Liu W.-T."/>
            <person name="Zhang T."/>
            <person name="Wells G."/>
        </authorList>
    </citation>
    <scope>NUCLEOTIDE SEQUENCE [LARGE SCALE GENOMIC DNA]</scope>
    <source>
        <strain evidence="2">CANDO_2_IC</strain>
    </source>
</reference>
<dbReference type="AlphaFoldDB" id="A0A6A7RTH8"/>
<sequence length="86" mass="9505">MRTLLLAAVVALAALPPMSFGAPSDWQEYAVREHGFSVALPSKPDSRPIAVPSQEGTLRVYEAFEPKRRLTKFSVFVGTPEQRGIY</sequence>
<accession>A0A6A7RTH8</accession>
<keyword evidence="1" id="KW-0732">Signal</keyword>
<feature type="signal peptide" evidence="1">
    <location>
        <begin position="1"/>
        <end position="21"/>
    </location>
</feature>